<feature type="domain" description="AIR9-like A9" evidence="2">
    <location>
        <begin position="900"/>
        <end position="984"/>
    </location>
</feature>
<dbReference type="Proteomes" id="UP001470230">
    <property type="component" value="Unassembled WGS sequence"/>
</dbReference>
<organism evidence="3 4">
    <name type="scientific">Tritrichomonas musculus</name>
    <dbReference type="NCBI Taxonomy" id="1915356"/>
    <lineage>
        <taxon>Eukaryota</taxon>
        <taxon>Metamonada</taxon>
        <taxon>Parabasalia</taxon>
        <taxon>Tritrichomonadida</taxon>
        <taxon>Tritrichomonadidae</taxon>
        <taxon>Tritrichomonas</taxon>
    </lineage>
</organism>
<reference evidence="3 4" key="1">
    <citation type="submission" date="2024-04" db="EMBL/GenBank/DDBJ databases">
        <title>Tritrichomonas musculus Genome.</title>
        <authorList>
            <person name="Alves-Ferreira E."/>
            <person name="Grigg M."/>
            <person name="Lorenzi H."/>
            <person name="Galac M."/>
        </authorList>
    </citation>
    <scope>NUCLEOTIDE SEQUENCE [LARGE SCALE GENOMIC DNA]</scope>
    <source>
        <strain evidence="3 4">EAF2021</strain>
    </source>
</reference>
<evidence type="ECO:0000313" key="3">
    <source>
        <dbReference type="EMBL" id="KAK8890235.1"/>
    </source>
</evidence>
<feature type="region of interest" description="Disordered" evidence="1">
    <location>
        <begin position="1"/>
        <end position="21"/>
    </location>
</feature>
<name>A0ABR2KGI1_9EUKA</name>
<sequence length="1383" mass="153449">MNKSKIQRSPLSPRLRPPRTPQIQSKIDRVTGTFLSLAGRNLSTLINIPSYQINTNAASTLSPIQSPGGLMNSPSRTNVSASNLLFLDLQDNKLSAASLKPINPSITTLNLTNNPLLSCSFPTFKNLRILSIDNCGLVNFEGFPFLPELCYLSAANNKLESFKGLHVFPEMESINLSGNPIHFSPKLIIAAVGSLNLREINRNEVTIDQVRAGFELSPLVGYALRRGRNAKEAGSPDDEVRISQDFLTQNLQDYLHQTNRNTDNISLKLKIEPHKDGHALILPFKSKTVQWYKSHAPNEKGKEWKKISPPKNLSILPITMNVRLHLVKCEFTLEDQTFTVYSDDLIGRESKDLALPVPMDPVIAGTPIEGSLISILPLPFNARIAWVRDDETITENADSILLTNKDIGKSIACLMQPYSPLDDKLVFGTIFTASETVAALKPIVTGITFPESILEGQKLTFTRVMNPDREGDSQITIERAASQYGEWLLVSELSKDNMSYTPTCFDVDKYLRVTYTPITVEGTTGETVYFYSKCRVLPTMPRFSNAMIGGVAKTFFPLVALADYTGGIKGKCTYDWYFSKRPIDVRNGPSKRLQKVAHDTQYFTPDANMADGYLAVLMVPVRIDEVVGDPKFVTTESPILLDDAPKPLDGCPTEAFVGRTLKFPTTVEIYLSKTTGYCGFDLLKSGMTYTPREKHVGRIIRVVTENNDVIIGEIQPATPVVLDVSMAVDKWCPGELVSLSIKHKHLLPDKVEIVWIRCTPEFEIPVAMDNPEYIIQAKDIGFKLKAAVTPMDHTGKRLETKYSGLSPIVKDNSIISPKIIGDLVEDQELCVDFKEELASITWYRVEGTKLIEIGHHNSYTLTLKEVRSLIKVKIVVAGSGITLTAVSDDVVRPAPPNVEITIGDQIIEDQVIVPKVTYHGGYEGQSEIRWYRESIDPNDINVGFEYNKDVKGLNYPTSIMDVDHKLQLVYTPIRSDGERGDDVVIECGPVMPLPPSVSDVKIFQNEFGDVEVTGRYKGGFEGQSFIIWRLYEDGNDTPINLGKTVERTMSPTEQIVGKTMDAIFVPVRDDGAGGQPVVTSNKIVPQPLPTVLSAEILVKGGQMLPGALMRCRATFPKGQTGQYQWHRGDGTNWEIIENATDVEFVPTEEEIGFLLLCAVVATNSKGWKSPPFATVTTTHIRKAKTELKVVEPLTEEGKLVTGSLLSSNLDLQSLSSAKIKWQKLIDGNWKTVIHDDTYLLSENDVGYQFRCVTKSGKVSEPSRVVELEPKIASYVRSIVKANQFKVKAKAKIGVVIWTITTEGNVITLSTKNGTQKSSKLNSVSIEAVPNTPDEMVIWLDRSSKFTLLPEITDDKRLESVIKKENVRDFVVAVIRGFIANSQK</sequence>
<gene>
    <name evidence="3" type="ORF">M9Y10_035007</name>
</gene>
<dbReference type="InterPro" id="IPR032675">
    <property type="entry name" value="LRR_dom_sf"/>
</dbReference>
<feature type="domain" description="AIR9-like A9" evidence="2">
    <location>
        <begin position="1009"/>
        <end position="1079"/>
    </location>
</feature>
<dbReference type="InterPro" id="IPR056284">
    <property type="entry name" value="AIR9-like_A9"/>
</dbReference>
<protein>
    <recommendedName>
        <fullName evidence="2">AIR9-like A9 domain-containing protein</fullName>
    </recommendedName>
</protein>
<dbReference type="Gene3D" id="3.80.10.10">
    <property type="entry name" value="Ribonuclease Inhibitor"/>
    <property type="match status" value="1"/>
</dbReference>
<dbReference type="Pfam" id="PF23197">
    <property type="entry name" value="IG_AIR9"/>
    <property type="match status" value="3"/>
</dbReference>
<dbReference type="EMBL" id="JAPFFF010000005">
    <property type="protein sequence ID" value="KAK8890235.1"/>
    <property type="molecule type" value="Genomic_DNA"/>
</dbReference>
<evidence type="ECO:0000259" key="2">
    <source>
        <dbReference type="Pfam" id="PF23197"/>
    </source>
</evidence>
<accession>A0ABR2KGI1</accession>
<feature type="domain" description="AIR9-like A9" evidence="2">
    <location>
        <begin position="451"/>
        <end position="531"/>
    </location>
</feature>
<comment type="caution">
    <text evidence="3">The sequence shown here is derived from an EMBL/GenBank/DDBJ whole genome shotgun (WGS) entry which is preliminary data.</text>
</comment>
<dbReference type="Gene3D" id="2.60.40.2700">
    <property type="match status" value="1"/>
</dbReference>
<dbReference type="PANTHER" id="PTHR31149">
    <property type="entry name" value="EXPRESSED PROTEIN"/>
    <property type="match status" value="1"/>
</dbReference>
<proteinExistence type="predicted"/>
<keyword evidence="4" id="KW-1185">Reference proteome</keyword>
<dbReference type="PANTHER" id="PTHR31149:SF11">
    <property type="entry name" value="187-KDA MICROTUBULE-ASSOCIATED PROTEIN AIR9"/>
    <property type="match status" value="1"/>
</dbReference>
<evidence type="ECO:0000256" key="1">
    <source>
        <dbReference type="SAM" id="MobiDB-lite"/>
    </source>
</evidence>
<dbReference type="SUPFAM" id="SSF52075">
    <property type="entry name" value="Outer arm dynein light chain 1"/>
    <property type="match status" value="1"/>
</dbReference>
<evidence type="ECO:0000313" key="4">
    <source>
        <dbReference type="Proteomes" id="UP001470230"/>
    </source>
</evidence>